<evidence type="ECO:0000256" key="2">
    <source>
        <dbReference type="ARBA" id="ARBA00023002"/>
    </source>
</evidence>
<evidence type="ECO:0000256" key="1">
    <source>
        <dbReference type="ARBA" id="ARBA00006484"/>
    </source>
</evidence>
<dbReference type="PANTHER" id="PTHR43639">
    <property type="entry name" value="OXIDOREDUCTASE, SHORT-CHAIN DEHYDROGENASE/REDUCTASE FAMILY (AFU_ORTHOLOGUE AFUA_5G02870)"/>
    <property type="match status" value="1"/>
</dbReference>
<keyword evidence="2 4" id="KW-0560">Oxidoreductase</keyword>
<dbReference type="FunFam" id="3.40.50.720:FF:000084">
    <property type="entry name" value="Short-chain dehydrogenase reductase"/>
    <property type="match status" value="1"/>
</dbReference>
<name>A0A255D685_9MYCO</name>
<dbReference type="SMART" id="SM00822">
    <property type="entry name" value="PKS_KR"/>
    <property type="match status" value="1"/>
</dbReference>
<dbReference type="InterPro" id="IPR020904">
    <property type="entry name" value="Sc_DH/Rdtase_CS"/>
</dbReference>
<dbReference type="InterPro" id="IPR057326">
    <property type="entry name" value="KR_dom"/>
</dbReference>
<dbReference type="GO" id="GO:0047936">
    <property type="term" value="F:glucose 1-dehydrogenase [NAD(P)+] activity"/>
    <property type="evidence" value="ECO:0007669"/>
    <property type="project" value="UniProtKB-EC"/>
</dbReference>
<evidence type="ECO:0000313" key="5">
    <source>
        <dbReference type="Proteomes" id="UP000216063"/>
    </source>
</evidence>
<dbReference type="InterPro" id="IPR036291">
    <property type="entry name" value="NAD(P)-bd_dom_sf"/>
</dbReference>
<dbReference type="PROSITE" id="PS00061">
    <property type="entry name" value="ADH_SHORT"/>
    <property type="match status" value="1"/>
</dbReference>
<dbReference type="NCBIfam" id="NF005559">
    <property type="entry name" value="PRK07231.1"/>
    <property type="match status" value="1"/>
</dbReference>
<dbReference type="SUPFAM" id="SSF51735">
    <property type="entry name" value="NAD(P)-binding Rossmann-fold domains"/>
    <property type="match status" value="1"/>
</dbReference>
<dbReference type="OrthoDB" id="286404at2"/>
<dbReference type="EMBL" id="NOZR01000038">
    <property type="protein sequence ID" value="OYN74684.1"/>
    <property type="molecule type" value="Genomic_DNA"/>
</dbReference>
<dbReference type="Proteomes" id="UP000216063">
    <property type="component" value="Unassembled WGS sequence"/>
</dbReference>
<evidence type="ECO:0000259" key="3">
    <source>
        <dbReference type="SMART" id="SM00822"/>
    </source>
</evidence>
<dbReference type="AlphaFoldDB" id="A0A255D685"/>
<accession>A0A255D685</accession>
<dbReference type="PRINTS" id="PR00081">
    <property type="entry name" value="GDHRDH"/>
</dbReference>
<keyword evidence="5" id="KW-1185">Reference proteome</keyword>
<comment type="caution">
    <text evidence="4">The sequence shown here is derived from an EMBL/GenBank/DDBJ whole genome shotgun (WGS) entry which is preliminary data.</text>
</comment>
<organism evidence="4 5">
    <name type="scientific">Mycolicibacterium sphagni</name>
    <dbReference type="NCBI Taxonomy" id="1786"/>
    <lineage>
        <taxon>Bacteria</taxon>
        <taxon>Bacillati</taxon>
        <taxon>Actinomycetota</taxon>
        <taxon>Actinomycetes</taxon>
        <taxon>Mycobacteriales</taxon>
        <taxon>Mycobacteriaceae</taxon>
        <taxon>Mycolicibacterium</taxon>
    </lineage>
</organism>
<evidence type="ECO:0000313" key="4">
    <source>
        <dbReference type="EMBL" id="OYN74684.1"/>
    </source>
</evidence>
<reference evidence="4 5" key="1">
    <citation type="submission" date="2017-07" db="EMBL/GenBank/DDBJ databases">
        <title>The new phylogeny of genus Mycobacterium.</title>
        <authorList>
            <person name="Tortoli E."/>
            <person name="Trovato A."/>
            <person name="Cirillo D.M."/>
        </authorList>
    </citation>
    <scope>NUCLEOTIDE SEQUENCE [LARGE SCALE GENOMIC DNA]</scope>
    <source>
        <strain evidence="4 5">ATCC 33027</strain>
    </source>
</reference>
<dbReference type="Pfam" id="PF13561">
    <property type="entry name" value="adh_short_C2"/>
    <property type="match status" value="1"/>
</dbReference>
<proteinExistence type="inferred from homology"/>
<gene>
    <name evidence="4" type="ORF">CG716_27805</name>
</gene>
<feature type="domain" description="Ketoreductase" evidence="3">
    <location>
        <begin position="6"/>
        <end position="147"/>
    </location>
</feature>
<dbReference type="PRINTS" id="PR00080">
    <property type="entry name" value="SDRFAMILY"/>
</dbReference>
<sequence length="255" mass="26329">MLLQDKTVVVTGGNSGIGEAIVLAVAAQGANVVVDFVAHPEETSSLIAKVEAAGGHAIGVKADVSRPADLHTMIGKAVDSYGRLDVLINNAGIETRTSLLDTTEADFDKVVAVNLKSAFFATQIAAKQFISQGGGGLVLNISSVHEDWPMPGNIAYCVSKGGVRMLTRTAGVELGPHDIRVVNIAPGAVATPINASTEDDPAKMKQLEAAIPLQRMAQPSDIADVVAFLASGRARYMTATTVVIDGGIMQGSVGL</sequence>
<dbReference type="RefSeq" id="WP_094484387.1">
    <property type="nucleotide sequence ID" value="NZ_NOZR01000038.1"/>
</dbReference>
<dbReference type="EC" id="1.1.1.47" evidence="4"/>
<dbReference type="Gene3D" id="3.40.50.720">
    <property type="entry name" value="NAD(P)-binding Rossmann-like Domain"/>
    <property type="match status" value="1"/>
</dbReference>
<protein>
    <submittedName>
        <fullName evidence="4">Sugar dehydrogenase</fullName>
        <ecNumber evidence="4">1.1.1.47</ecNumber>
    </submittedName>
</protein>
<dbReference type="InterPro" id="IPR002347">
    <property type="entry name" value="SDR_fam"/>
</dbReference>
<comment type="similarity">
    <text evidence="1">Belongs to the short-chain dehydrogenases/reductases (SDR) family.</text>
</comment>
<dbReference type="PANTHER" id="PTHR43639:SF1">
    <property type="entry name" value="SHORT-CHAIN DEHYDROGENASE_REDUCTASE FAMILY PROTEIN"/>
    <property type="match status" value="1"/>
</dbReference>